<reference evidence="3" key="1">
    <citation type="journal article" date="2019" name="Int. J. Syst. Evol. Microbiol.">
        <title>The Global Catalogue of Microorganisms (GCM) 10K type strain sequencing project: providing services to taxonomists for standard genome sequencing and annotation.</title>
        <authorList>
            <consortium name="The Broad Institute Genomics Platform"/>
            <consortium name="The Broad Institute Genome Sequencing Center for Infectious Disease"/>
            <person name="Wu L."/>
            <person name="Ma J."/>
        </authorList>
    </citation>
    <scope>NUCLEOTIDE SEQUENCE [LARGE SCALE GENOMIC DNA]</scope>
    <source>
        <strain evidence="3">JCM 19134</strain>
    </source>
</reference>
<sequence>MTPSPSFASLANSWPAFSFASHPQVLAALHQQYLEYYQLTFDQQSLARSYHFGQAQAGSFDIAVQVWQPVAKVKGSVFIVHGYWDHVGLYHHLIAECLAAGFTVVAFDEPGHGLSTGERAAIASFEQYTDALTAVMAVANEAPQPWVGIGQSTGGAVLLRHFFSGEPPLADTILLAPLVRASRWYWLVAGHTVLSPVLKKFPRDMKVCGSHDPAYAEFLRQDSLQYGYASSLWVGAMRQWVREFMAFSPKKGKMLYIQGDQDGTVDWRFNLAAVQARVPELTISLLEGAYHNLVNEAESFRQQALTALRQRLNAM</sequence>
<dbReference type="Gene3D" id="3.40.50.1820">
    <property type="entry name" value="alpha/beta hydrolase"/>
    <property type="match status" value="1"/>
</dbReference>
<feature type="domain" description="Serine aminopeptidase S33" evidence="1">
    <location>
        <begin position="72"/>
        <end position="297"/>
    </location>
</feature>
<evidence type="ECO:0000313" key="3">
    <source>
        <dbReference type="Proteomes" id="UP001409585"/>
    </source>
</evidence>
<dbReference type="Proteomes" id="UP001409585">
    <property type="component" value="Unassembled WGS sequence"/>
</dbReference>
<dbReference type="PANTHER" id="PTHR11614">
    <property type="entry name" value="PHOSPHOLIPASE-RELATED"/>
    <property type="match status" value="1"/>
</dbReference>
<accession>A0AAV3U5P3</accession>
<dbReference type="EMBL" id="BAABLX010000028">
    <property type="protein sequence ID" value="GAA4949667.1"/>
    <property type="molecule type" value="Genomic_DNA"/>
</dbReference>
<gene>
    <name evidence="2" type="ORF">GCM10025791_32400</name>
</gene>
<evidence type="ECO:0000313" key="2">
    <source>
        <dbReference type="EMBL" id="GAA4949667.1"/>
    </source>
</evidence>
<organism evidence="2 3">
    <name type="scientific">Halioxenophilus aromaticivorans</name>
    <dbReference type="NCBI Taxonomy" id="1306992"/>
    <lineage>
        <taxon>Bacteria</taxon>
        <taxon>Pseudomonadati</taxon>
        <taxon>Pseudomonadota</taxon>
        <taxon>Gammaproteobacteria</taxon>
        <taxon>Alteromonadales</taxon>
        <taxon>Alteromonadaceae</taxon>
        <taxon>Halioxenophilus</taxon>
    </lineage>
</organism>
<keyword evidence="3" id="KW-1185">Reference proteome</keyword>
<dbReference type="SUPFAM" id="SSF53474">
    <property type="entry name" value="alpha/beta-Hydrolases"/>
    <property type="match status" value="1"/>
</dbReference>
<proteinExistence type="predicted"/>
<keyword evidence="2" id="KW-0378">Hydrolase</keyword>
<dbReference type="GO" id="GO:0016787">
    <property type="term" value="F:hydrolase activity"/>
    <property type="evidence" value="ECO:0007669"/>
    <property type="project" value="UniProtKB-KW"/>
</dbReference>
<comment type="caution">
    <text evidence="2">The sequence shown here is derived from an EMBL/GenBank/DDBJ whole genome shotgun (WGS) entry which is preliminary data.</text>
</comment>
<protein>
    <submittedName>
        <fullName evidence="2">Alpha/beta hydrolase</fullName>
    </submittedName>
</protein>
<name>A0AAV3U5P3_9ALTE</name>
<dbReference type="InterPro" id="IPR051044">
    <property type="entry name" value="MAG_DAG_Lipase"/>
</dbReference>
<evidence type="ECO:0000259" key="1">
    <source>
        <dbReference type="Pfam" id="PF12146"/>
    </source>
</evidence>
<dbReference type="InterPro" id="IPR022742">
    <property type="entry name" value="Hydrolase_4"/>
</dbReference>
<dbReference type="AlphaFoldDB" id="A0AAV3U5P3"/>
<dbReference type="RefSeq" id="WP_345424646.1">
    <property type="nucleotide sequence ID" value="NZ_AP031496.1"/>
</dbReference>
<dbReference type="InterPro" id="IPR029058">
    <property type="entry name" value="AB_hydrolase_fold"/>
</dbReference>
<dbReference type="Pfam" id="PF12146">
    <property type="entry name" value="Hydrolase_4"/>
    <property type="match status" value="1"/>
</dbReference>